<gene>
    <name evidence="2" type="ORF">CI238_10313</name>
</gene>
<reference evidence="2 3" key="1">
    <citation type="submission" date="2015-06" db="EMBL/GenBank/DDBJ databases">
        <title>Survival trade-offs in plant roots during colonization by closely related pathogenic and mutualistic fungi.</title>
        <authorList>
            <person name="Hacquard S."/>
            <person name="Kracher B."/>
            <person name="Hiruma K."/>
            <person name="Weinman A."/>
            <person name="Muench P."/>
            <person name="Garrido Oter R."/>
            <person name="Ver Loren van Themaat E."/>
            <person name="Dallerey J.-F."/>
            <person name="Damm U."/>
            <person name="Henrissat B."/>
            <person name="Lespinet O."/>
            <person name="Thon M."/>
            <person name="Kemen E."/>
            <person name="McHardy A.C."/>
            <person name="Schulze-Lefert P."/>
            <person name="O'Connell R.J."/>
        </authorList>
    </citation>
    <scope>NUCLEOTIDE SEQUENCE [LARGE SCALE GENOMIC DNA]</scope>
    <source>
        <strain evidence="2 3">MAFF 238704</strain>
    </source>
</reference>
<dbReference type="AlphaFoldDB" id="A0A167DGL0"/>
<organism evidence="2 3">
    <name type="scientific">Colletotrichum incanum</name>
    <name type="common">Soybean anthracnose fungus</name>
    <dbReference type="NCBI Taxonomy" id="1573173"/>
    <lineage>
        <taxon>Eukaryota</taxon>
        <taxon>Fungi</taxon>
        <taxon>Dikarya</taxon>
        <taxon>Ascomycota</taxon>
        <taxon>Pezizomycotina</taxon>
        <taxon>Sordariomycetes</taxon>
        <taxon>Hypocreomycetidae</taxon>
        <taxon>Glomerellales</taxon>
        <taxon>Glomerellaceae</taxon>
        <taxon>Colletotrichum</taxon>
        <taxon>Colletotrichum spaethianum species complex</taxon>
    </lineage>
</organism>
<feature type="region of interest" description="Disordered" evidence="1">
    <location>
        <begin position="121"/>
        <end position="171"/>
    </location>
</feature>
<evidence type="ECO:0000313" key="3">
    <source>
        <dbReference type="Proteomes" id="UP000076584"/>
    </source>
</evidence>
<sequence>LQLVQVADTSDANGDVWHEVARVVGVTDEVLHLDAQQLEILKARVVRDVQVNNLLHRLTASDVFNPEVVESDVGDLHHLHLVDAGEDGVQERNLVHNELQLLGTNDIDSVTDVIGMLDKKEDAGTEEFLGSNGEDEGERQESGSSGSETHGQEARLEPGQEDEDDDQENNEHQNLVKHAERLTNVLHAFGDSLAFLANLHNLARHLLQADISVQVVVNHTESLLGVFGVSRSQHFLEVFRVQRVLSFDDKRHPDAAGESFGGLFLLESLNNDGVGRVGVEDLLSSDFGGNVTEDTRDLVSHAANIADESEGGGRASSALAALRSFGQIQIETIVDDIVLVLELGAVHGEQGARSVVEQTEKADLTLGFLDAEGERTLVIGDTDELDNGLLPKVDGR</sequence>
<feature type="non-terminal residue" evidence="2">
    <location>
        <position position="1"/>
    </location>
</feature>
<comment type="caution">
    <text evidence="2">The sequence shown here is derived from an EMBL/GenBank/DDBJ whole genome shotgun (WGS) entry which is preliminary data.</text>
</comment>
<name>A0A167DGL0_COLIC</name>
<dbReference type="EMBL" id="LFIW01001040">
    <property type="protein sequence ID" value="KZL83850.1"/>
    <property type="molecule type" value="Genomic_DNA"/>
</dbReference>
<protein>
    <submittedName>
        <fullName evidence="2">Uncharacterized protein</fullName>
    </submittedName>
</protein>
<keyword evidence="3" id="KW-1185">Reference proteome</keyword>
<accession>A0A167DGL0</accession>
<evidence type="ECO:0000256" key="1">
    <source>
        <dbReference type="SAM" id="MobiDB-lite"/>
    </source>
</evidence>
<proteinExistence type="predicted"/>
<feature type="compositionally biased region" description="Acidic residues" evidence="1">
    <location>
        <begin position="159"/>
        <end position="168"/>
    </location>
</feature>
<evidence type="ECO:0000313" key="2">
    <source>
        <dbReference type="EMBL" id="KZL83850.1"/>
    </source>
</evidence>
<dbReference type="Proteomes" id="UP000076584">
    <property type="component" value="Unassembled WGS sequence"/>
</dbReference>